<evidence type="ECO:0000256" key="5">
    <source>
        <dbReference type="SAM" id="MobiDB-lite"/>
    </source>
</evidence>
<dbReference type="PROSITE" id="PS00107">
    <property type="entry name" value="PROTEIN_KINASE_ATP"/>
    <property type="match status" value="1"/>
</dbReference>
<dbReference type="Pfam" id="PF00069">
    <property type="entry name" value="Pkinase"/>
    <property type="match status" value="1"/>
</dbReference>
<reference evidence="9 10" key="1">
    <citation type="submission" date="2019-03" db="EMBL/GenBank/DDBJ databases">
        <authorList>
            <person name="Gaulin E."/>
            <person name="Dumas B."/>
        </authorList>
    </citation>
    <scope>NUCLEOTIDE SEQUENCE [LARGE SCALE GENOMIC DNA]</scope>
    <source>
        <strain evidence="9">CBS 568.67</strain>
    </source>
</reference>
<dbReference type="SUPFAM" id="SSF56112">
    <property type="entry name" value="Protein kinase-like (PK-like)"/>
    <property type="match status" value="1"/>
</dbReference>
<evidence type="ECO:0000313" key="10">
    <source>
        <dbReference type="Proteomes" id="UP000332933"/>
    </source>
</evidence>
<keyword evidence="3" id="KW-0862">Zinc</keyword>
<name>A0A485LKL5_9STRA</name>
<feature type="region of interest" description="Disordered" evidence="5">
    <location>
        <begin position="1"/>
        <end position="22"/>
    </location>
</feature>
<evidence type="ECO:0000256" key="4">
    <source>
        <dbReference type="PROSITE-ProRule" id="PRU10141"/>
    </source>
</evidence>
<accession>A0A485LKL5</accession>
<keyword evidence="10" id="KW-1185">Reference proteome</keyword>
<protein>
    <submittedName>
        <fullName evidence="9">Aste57867_22309 protein</fullName>
    </submittedName>
</protein>
<proteinExistence type="predicted"/>
<dbReference type="PROSITE" id="PS50089">
    <property type="entry name" value="ZF_RING_2"/>
    <property type="match status" value="1"/>
</dbReference>
<keyword evidence="3" id="KW-0863">Zinc-finger</keyword>
<dbReference type="PROSITE" id="PS50011">
    <property type="entry name" value="PROTEIN_KINASE_DOM"/>
    <property type="match status" value="1"/>
</dbReference>
<evidence type="ECO:0000256" key="1">
    <source>
        <dbReference type="ARBA" id="ARBA00022741"/>
    </source>
</evidence>
<dbReference type="InterPro" id="IPR001841">
    <property type="entry name" value="Znf_RING"/>
</dbReference>
<feature type="binding site" evidence="4">
    <location>
        <position position="325"/>
    </location>
    <ligand>
        <name>ATP</name>
        <dbReference type="ChEBI" id="CHEBI:30616"/>
    </ligand>
</feature>
<evidence type="ECO:0000259" key="7">
    <source>
        <dbReference type="PROSITE" id="PS50089"/>
    </source>
</evidence>
<dbReference type="InterPro" id="IPR017441">
    <property type="entry name" value="Protein_kinase_ATP_BS"/>
</dbReference>
<keyword evidence="1 4" id="KW-0547">Nucleotide-binding</keyword>
<dbReference type="GO" id="GO:0005524">
    <property type="term" value="F:ATP binding"/>
    <property type="evidence" value="ECO:0007669"/>
    <property type="project" value="UniProtKB-UniRule"/>
</dbReference>
<feature type="domain" description="Protein kinase" evidence="6">
    <location>
        <begin position="290"/>
        <end position="503"/>
    </location>
</feature>
<dbReference type="OrthoDB" id="4062651at2759"/>
<evidence type="ECO:0000259" key="6">
    <source>
        <dbReference type="PROSITE" id="PS50011"/>
    </source>
</evidence>
<evidence type="ECO:0000256" key="3">
    <source>
        <dbReference type="PROSITE-ProRule" id="PRU00175"/>
    </source>
</evidence>
<evidence type="ECO:0000313" key="8">
    <source>
        <dbReference type="EMBL" id="KAF0685834.1"/>
    </source>
</evidence>
<dbReference type="AlphaFoldDB" id="A0A485LKL5"/>
<keyword evidence="3" id="KW-0479">Metal-binding</keyword>
<dbReference type="PROSITE" id="PS00108">
    <property type="entry name" value="PROTEIN_KINASE_ST"/>
    <property type="match status" value="1"/>
</dbReference>
<sequence length="503" mass="55881">MQFYARRTVRREDEEDAPYDPWSSRRSNHIKLHSYESPVKQYVEVKIGGHPLDHKHADYTAPHVAHTPIKIAPKESSLGQNQSSVYAIHHKEPMKYVEVKIGGHRYDHKRCVAADETLVGFNDQLASIDSGAMGCSLCLSPAESTLVQLYCRHAVCVSCFETSTHTDTRVLCQVCFQKVPFLHPHLIRPPHQLRHESAEMEGGMDLEKMALAVSCVGLGYIGPKIAQRVSHALRGISMGGDDIPALVSAAAPVLEEITMANINAIIDADGAQRWRNRVQVVLEPSKLLRYEFVQTLGKGNFSEVMLMKKTSVNPQTHASSLCVLKESDKLQEAMNEVNLLSKLQSPHVVRLQNYFIEQVGHLHYAYLELEYCDRGNLAELLTSQGKVDNDMFARVMLQLCSGLAAIHDHHIVHRDLKPANILLTTDGVVKISDFGVSTCLDSALVTRHAAGTMSFMAPEVRRYFLGESVVYDWTADIWSLGAVAVALLTGMPEPKVATRPGTM</sequence>
<dbReference type="InterPro" id="IPR008271">
    <property type="entry name" value="Ser/Thr_kinase_AS"/>
</dbReference>
<dbReference type="Gene3D" id="1.10.510.10">
    <property type="entry name" value="Transferase(Phosphotransferase) domain 1"/>
    <property type="match status" value="1"/>
</dbReference>
<dbReference type="SMART" id="SM00220">
    <property type="entry name" value="S_TKc"/>
    <property type="match status" value="1"/>
</dbReference>
<dbReference type="GO" id="GO:0005737">
    <property type="term" value="C:cytoplasm"/>
    <property type="evidence" value="ECO:0007669"/>
    <property type="project" value="TreeGrafter"/>
</dbReference>
<dbReference type="EMBL" id="CAADRA010007070">
    <property type="protein sequence ID" value="VFT98973.1"/>
    <property type="molecule type" value="Genomic_DNA"/>
</dbReference>
<keyword evidence="2 4" id="KW-0067">ATP-binding</keyword>
<dbReference type="SUPFAM" id="SSF57850">
    <property type="entry name" value="RING/U-box"/>
    <property type="match status" value="1"/>
</dbReference>
<evidence type="ECO:0000256" key="2">
    <source>
        <dbReference type="ARBA" id="ARBA00022840"/>
    </source>
</evidence>
<organism evidence="9 10">
    <name type="scientific">Aphanomyces stellatus</name>
    <dbReference type="NCBI Taxonomy" id="120398"/>
    <lineage>
        <taxon>Eukaryota</taxon>
        <taxon>Sar</taxon>
        <taxon>Stramenopiles</taxon>
        <taxon>Oomycota</taxon>
        <taxon>Saprolegniomycetes</taxon>
        <taxon>Saprolegniales</taxon>
        <taxon>Verrucalvaceae</taxon>
        <taxon>Aphanomyces</taxon>
    </lineage>
</organism>
<dbReference type="PANTHER" id="PTHR24361">
    <property type="entry name" value="MITOGEN-ACTIVATED KINASE KINASE KINASE"/>
    <property type="match status" value="1"/>
</dbReference>
<dbReference type="InterPro" id="IPR000719">
    <property type="entry name" value="Prot_kinase_dom"/>
</dbReference>
<evidence type="ECO:0000313" key="9">
    <source>
        <dbReference type="EMBL" id="VFT98973.1"/>
    </source>
</evidence>
<dbReference type="Proteomes" id="UP000332933">
    <property type="component" value="Unassembled WGS sequence"/>
</dbReference>
<gene>
    <name evidence="9" type="primary">Aste57867_22309</name>
    <name evidence="8" type="ORF">As57867_022239</name>
    <name evidence="9" type="ORF">ASTE57867_22309</name>
</gene>
<dbReference type="GO" id="GO:0004674">
    <property type="term" value="F:protein serine/threonine kinase activity"/>
    <property type="evidence" value="ECO:0007669"/>
    <property type="project" value="TreeGrafter"/>
</dbReference>
<feature type="domain" description="RING-type" evidence="7">
    <location>
        <begin position="135"/>
        <end position="175"/>
    </location>
</feature>
<dbReference type="InterPro" id="IPR053235">
    <property type="entry name" value="Ser_Thr_kinase"/>
</dbReference>
<dbReference type="GO" id="GO:0008270">
    <property type="term" value="F:zinc ion binding"/>
    <property type="evidence" value="ECO:0007669"/>
    <property type="project" value="UniProtKB-KW"/>
</dbReference>
<dbReference type="EMBL" id="VJMH01007044">
    <property type="protein sequence ID" value="KAF0685834.1"/>
    <property type="molecule type" value="Genomic_DNA"/>
</dbReference>
<dbReference type="InterPro" id="IPR011009">
    <property type="entry name" value="Kinase-like_dom_sf"/>
</dbReference>
<reference evidence="8" key="2">
    <citation type="submission" date="2019-06" db="EMBL/GenBank/DDBJ databases">
        <title>Genomics analysis of Aphanomyces spp. identifies a new class of oomycete effector associated with host adaptation.</title>
        <authorList>
            <person name="Gaulin E."/>
        </authorList>
    </citation>
    <scope>NUCLEOTIDE SEQUENCE</scope>
    <source>
        <strain evidence="8">CBS 578.67</strain>
    </source>
</reference>